<protein>
    <submittedName>
        <fullName evidence="1">Uncharacterized protein</fullName>
    </submittedName>
</protein>
<gene>
    <name evidence="1" type="ORF">SVUK_LOCUS10018</name>
</gene>
<reference evidence="1 2" key="1">
    <citation type="submission" date="2018-11" db="EMBL/GenBank/DDBJ databases">
        <authorList>
            <consortium name="Pathogen Informatics"/>
        </authorList>
    </citation>
    <scope>NUCLEOTIDE SEQUENCE [LARGE SCALE GENOMIC DNA]</scope>
</reference>
<dbReference type="AlphaFoldDB" id="A0A3P7IPH8"/>
<dbReference type="Proteomes" id="UP000270094">
    <property type="component" value="Unassembled WGS sequence"/>
</dbReference>
<proteinExistence type="predicted"/>
<keyword evidence="2" id="KW-1185">Reference proteome</keyword>
<evidence type="ECO:0000313" key="1">
    <source>
        <dbReference type="EMBL" id="VDM75020.1"/>
    </source>
</evidence>
<accession>A0A3P7IPH8</accession>
<organism evidence="1 2">
    <name type="scientific">Strongylus vulgaris</name>
    <name type="common">Blood worm</name>
    <dbReference type="NCBI Taxonomy" id="40348"/>
    <lineage>
        <taxon>Eukaryota</taxon>
        <taxon>Metazoa</taxon>
        <taxon>Ecdysozoa</taxon>
        <taxon>Nematoda</taxon>
        <taxon>Chromadorea</taxon>
        <taxon>Rhabditida</taxon>
        <taxon>Rhabditina</taxon>
        <taxon>Rhabditomorpha</taxon>
        <taxon>Strongyloidea</taxon>
        <taxon>Strongylidae</taxon>
        <taxon>Strongylus</taxon>
    </lineage>
</organism>
<dbReference type="EMBL" id="UYYB01094837">
    <property type="protein sequence ID" value="VDM75020.1"/>
    <property type="molecule type" value="Genomic_DNA"/>
</dbReference>
<name>A0A3P7IPH8_STRVU</name>
<evidence type="ECO:0000313" key="2">
    <source>
        <dbReference type="Proteomes" id="UP000270094"/>
    </source>
</evidence>
<sequence length="89" mass="9668">MLVLKGGGDVCEVQAHYSLPAENLAGPSVPPTRQPIWSAVASLEDFLLHEGSIPEFLVSICRLSFSLYDQPINALPYEGRILSGRGRSE</sequence>